<accession>A0A151WQZ4</accession>
<proteinExistence type="predicted"/>
<feature type="compositionally biased region" description="Basic residues" evidence="1">
    <location>
        <begin position="45"/>
        <end position="58"/>
    </location>
</feature>
<keyword evidence="3" id="KW-1185">Reference proteome</keyword>
<evidence type="ECO:0000313" key="2">
    <source>
        <dbReference type="EMBL" id="KYQ50228.1"/>
    </source>
</evidence>
<evidence type="ECO:0000256" key="1">
    <source>
        <dbReference type="SAM" id="MobiDB-lite"/>
    </source>
</evidence>
<reference evidence="2 3" key="1">
    <citation type="submission" date="2015-09" db="EMBL/GenBank/DDBJ databases">
        <title>Trachymyrmex zeteki WGS genome.</title>
        <authorList>
            <person name="Nygaard S."/>
            <person name="Hu H."/>
            <person name="Boomsma J."/>
            <person name="Zhang G."/>
        </authorList>
    </citation>
    <scope>NUCLEOTIDE SEQUENCE [LARGE SCALE GENOMIC DNA]</scope>
    <source>
        <strain evidence="2">Tzet28-1</strain>
        <tissue evidence="2">Whole body</tissue>
    </source>
</reference>
<gene>
    <name evidence="2" type="ORF">ALC60_10682</name>
</gene>
<feature type="compositionally biased region" description="Basic residues" evidence="1">
    <location>
        <begin position="74"/>
        <end position="91"/>
    </location>
</feature>
<sequence>MRATPRQGRCASHNGRRCRDSRGEERGPTDSRVAAGERTKGSSLARRRKRERRSRRKSLRTEARGRKRTEIEKSRKRPRKGQRVALRHKAARGAAAGGCAVTPTSRPPASNEDPEVIACIFLRDEFSARTATATFANFLVARRGERASNWKLGVALASELDRCRWSV</sequence>
<feature type="compositionally biased region" description="Basic and acidic residues" evidence="1">
    <location>
        <begin position="59"/>
        <end position="73"/>
    </location>
</feature>
<dbReference type="Proteomes" id="UP000075809">
    <property type="component" value="Unassembled WGS sequence"/>
</dbReference>
<protein>
    <submittedName>
        <fullName evidence="2">Uncharacterized protein</fullName>
    </submittedName>
</protein>
<feature type="compositionally biased region" description="Basic and acidic residues" evidence="1">
    <location>
        <begin position="17"/>
        <end position="40"/>
    </location>
</feature>
<organism evidence="2 3">
    <name type="scientific">Mycetomoellerius zeteki</name>
    <dbReference type="NCBI Taxonomy" id="64791"/>
    <lineage>
        <taxon>Eukaryota</taxon>
        <taxon>Metazoa</taxon>
        <taxon>Ecdysozoa</taxon>
        <taxon>Arthropoda</taxon>
        <taxon>Hexapoda</taxon>
        <taxon>Insecta</taxon>
        <taxon>Pterygota</taxon>
        <taxon>Neoptera</taxon>
        <taxon>Endopterygota</taxon>
        <taxon>Hymenoptera</taxon>
        <taxon>Apocrita</taxon>
        <taxon>Aculeata</taxon>
        <taxon>Formicoidea</taxon>
        <taxon>Formicidae</taxon>
        <taxon>Myrmicinae</taxon>
        <taxon>Mycetomoellerius</taxon>
    </lineage>
</organism>
<feature type="region of interest" description="Disordered" evidence="1">
    <location>
        <begin position="1"/>
        <end position="111"/>
    </location>
</feature>
<evidence type="ECO:0000313" key="3">
    <source>
        <dbReference type="Proteomes" id="UP000075809"/>
    </source>
</evidence>
<dbReference type="EMBL" id="KQ982815">
    <property type="protein sequence ID" value="KYQ50228.1"/>
    <property type="molecule type" value="Genomic_DNA"/>
</dbReference>
<dbReference type="AlphaFoldDB" id="A0A151WQZ4"/>
<name>A0A151WQZ4_9HYME</name>